<gene>
    <name evidence="1" type="ORF">DU002_17250</name>
</gene>
<dbReference type="EMBL" id="QPID01000012">
    <property type="protein sequence ID" value="RCU45173.1"/>
    <property type="molecule type" value="Genomic_DNA"/>
</dbReference>
<proteinExistence type="predicted"/>
<keyword evidence="2" id="KW-1185">Reference proteome</keyword>
<dbReference type="Proteomes" id="UP000252558">
    <property type="component" value="Unassembled WGS sequence"/>
</dbReference>
<organism evidence="1 2">
    <name type="scientific">Corallincola holothuriorum</name>
    <dbReference type="NCBI Taxonomy" id="2282215"/>
    <lineage>
        <taxon>Bacteria</taxon>
        <taxon>Pseudomonadati</taxon>
        <taxon>Pseudomonadota</taxon>
        <taxon>Gammaproteobacteria</taxon>
        <taxon>Alteromonadales</taxon>
        <taxon>Psychromonadaceae</taxon>
        <taxon>Corallincola</taxon>
    </lineage>
</organism>
<comment type="caution">
    <text evidence="1">The sequence shown here is derived from an EMBL/GenBank/DDBJ whole genome shotgun (WGS) entry which is preliminary data.</text>
</comment>
<evidence type="ECO:0000313" key="2">
    <source>
        <dbReference type="Proteomes" id="UP000252558"/>
    </source>
</evidence>
<dbReference type="PROSITE" id="PS51257">
    <property type="entry name" value="PROKAR_LIPOPROTEIN"/>
    <property type="match status" value="1"/>
</dbReference>
<dbReference type="InterPro" id="IPR036116">
    <property type="entry name" value="FN3_sf"/>
</dbReference>
<name>A0A368N569_9GAMM</name>
<reference evidence="1 2" key="1">
    <citation type="submission" date="2018-07" db="EMBL/GenBank/DDBJ databases">
        <title>Corallincola holothuriorum sp. nov., a new facultative anaerobe isolated from sea cucumber Apostichopus japonicus.</title>
        <authorList>
            <person name="Xia H."/>
        </authorList>
    </citation>
    <scope>NUCLEOTIDE SEQUENCE [LARGE SCALE GENOMIC DNA]</scope>
    <source>
        <strain evidence="1 2">C4</strain>
    </source>
</reference>
<dbReference type="OrthoDB" id="6371755at2"/>
<dbReference type="RefSeq" id="WP_114339692.1">
    <property type="nucleotide sequence ID" value="NZ_QPID01000012.1"/>
</dbReference>
<evidence type="ECO:0008006" key="3">
    <source>
        <dbReference type="Google" id="ProtNLM"/>
    </source>
</evidence>
<protein>
    <recommendedName>
        <fullName evidence="3">Fibronectin type-III domain-containing protein</fullName>
    </recommendedName>
</protein>
<accession>A0A368N569</accession>
<evidence type="ECO:0000313" key="1">
    <source>
        <dbReference type="EMBL" id="RCU45173.1"/>
    </source>
</evidence>
<dbReference type="SUPFAM" id="SSF49265">
    <property type="entry name" value="Fibronectin type III"/>
    <property type="match status" value="1"/>
</dbReference>
<dbReference type="AlphaFoldDB" id="A0A368N569"/>
<sequence length="156" mass="16918">MNVMKPLLPAVLVFSCLNLVGCGGGGSDTPEENSPGVVIPVDPAPPEDPQPVELPVLSWDAPTTRTDHIPLQSWEIAKYQVWYGKSRYKLELLDEVPGGDERPELVVDMLDDGYYFFAVTVVDSDSLASDQSEVVYKRVPDDLLPSDNGAGTSALN</sequence>